<dbReference type="SUPFAM" id="SSF54695">
    <property type="entry name" value="POZ domain"/>
    <property type="match status" value="1"/>
</dbReference>
<dbReference type="Pfam" id="PF00651">
    <property type="entry name" value="BTB"/>
    <property type="match status" value="1"/>
</dbReference>
<keyword evidence="3" id="KW-1185">Reference proteome</keyword>
<accession>A0AAV2AJ73</accession>
<dbReference type="PANTHER" id="PTHR24413">
    <property type="entry name" value="SPECKLE-TYPE POZ PROTEIN"/>
    <property type="match status" value="1"/>
</dbReference>
<dbReference type="EMBL" id="CAXIEN010000175">
    <property type="protein sequence ID" value="CAL1284056.1"/>
    <property type="molecule type" value="Genomic_DNA"/>
</dbReference>
<dbReference type="PROSITE" id="PS50097">
    <property type="entry name" value="BTB"/>
    <property type="match status" value="1"/>
</dbReference>
<protein>
    <recommendedName>
        <fullName evidence="1">BTB domain-containing protein</fullName>
    </recommendedName>
</protein>
<dbReference type="Gene3D" id="3.30.710.10">
    <property type="entry name" value="Potassium Channel Kv1.1, Chain A"/>
    <property type="match status" value="1"/>
</dbReference>
<feature type="domain" description="BTB" evidence="1">
    <location>
        <begin position="329"/>
        <end position="396"/>
    </location>
</feature>
<evidence type="ECO:0000259" key="1">
    <source>
        <dbReference type="PROSITE" id="PS50097"/>
    </source>
</evidence>
<dbReference type="Proteomes" id="UP001497382">
    <property type="component" value="Unassembled WGS sequence"/>
</dbReference>
<organism evidence="2 3">
    <name type="scientific">Larinioides sclopetarius</name>
    <dbReference type="NCBI Taxonomy" id="280406"/>
    <lineage>
        <taxon>Eukaryota</taxon>
        <taxon>Metazoa</taxon>
        <taxon>Ecdysozoa</taxon>
        <taxon>Arthropoda</taxon>
        <taxon>Chelicerata</taxon>
        <taxon>Arachnida</taxon>
        <taxon>Araneae</taxon>
        <taxon>Araneomorphae</taxon>
        <taxon>Entelegynae</taxon>
        <taxon>Araneoidea</taxon>
        <taxon>Araneidae</taxon>
        <taxon>Larinioides</taxon>
    </lineage>
</organism>
<reference evidence="2 3" key="1">
    <citation type="submission" date="2024-04" db="EMBL/GenBank/DDBJ databases">
        <authorList>
            <person name="Rising A."/>
            <person name="Reimegard J."/>
            <person name="Sonavane S."/>
            <person name="Akerstrom W."/>
            <person name="Nylinder S."/>
            <person name="Hedman E."/>
            <person name="Kallberg Y."/>
        </authorList>
    </citation>
    <scope>NUCLEOTIDE SEQUENCE [LARGE SCALE GENOMIC DNA]</scope>
</reference>
<dbReference type="InterPro" id="IPR011333">
    <property type="entry name" value="SKP1/BTB/POZ_sf"/>
</dbReference>
<comment type="caution">
    <text evidence="2">The sequence shown here is derived from an EMBL/GenBank/DDBJ whole genome shotgun (WGS) entry which is preliminary data.</text>
</comment>
<dbReference type="CDD" id="cd18186">
    <property type="entry name" value="BTB_POZ_ZBTB_KLHL-like"/>
    <property type="match status" value="1"/>
</dbReference>
<dbReference type="AlphaFoldDB" id="A0AAV2AJ73"/>
<gene>
    <name evidence="2" type="ORF">LARSCL_LOCUS12929</name>
</gene>
<evidence type="ECO:0000313" key="3">
    <source>
        <dbReference type="Proteomes" id="UP001497382"/>
    </source>
</evidence>
<evidence type="ECO:0000313" key="2">
    <source>
        <dbReference type="EMBL" id="CAL1284056.1"/>
    </source>
</evidence>
<dbReference type="SMART" id="SM00225">
    <property type="entry name" value="BTB"/>
    <property type="match status" value="1"/>
</dbReference>
<dbReference type="Gene3D" id="1.25.40.420">
    <property type="match status" value="1"/>
</dbReference>
<dbReference type="SUPFAM" id="SSF49599">
    <property type="entry name" value="TRAF domain-like"/>
    <property type="match status" value="2"/>
</dbReference>
<sequence length="506" mass="59023">MVDCKEHLRPHFTFIWTLQNVTERTYLGLTSPPFVADTIDNTEWCLVLWERKDKLLCIPCKNHDDSGLETIEIEYETSVITSNGTVLNEKRQKKCFESEFVFDVRGSSGIGENVLLEQNDKTNLKGTLTIRCRMWKPENESCNSGFCYAHTRLKQERRFFTWPIPEFSSLAIGHRRSFYLQVTPRGDLLRVLDLYLQCDDGDDKVCIENPKKCPYEVFCEVSVMSAAGNIVCSKSISDDAALIKRSKLMSNKSFYLPNDVLFLRCECEIDFGVISHRIENYRQFSSSENMDFIATVALNDDWSEKSSCSPCCCSLKQVLKKYYENGELTDVSLRAGTETFKAHKIILSAKSKVFEEMFTKDKSKKGRKTIELTDLDPDTLRRLIMYIYSDNVEDPTPQRVMKLYKAAIRYEMQDLREECMRFLELNICLDNIFDVLGFAEKHQDENLKCATRMFIFGHHTEIFGSLDWRNFKKRNRMLALDVMQYVFTLRRFTSEIMSEYLEQLDE</sequence>
<dbReference type="InterPro" id="IPR000210">
    <property type="entry name" value="BTB/POZ_dom"/>
</dbReference>
<proteinExistence type="predicted"/>
<name>A0AAV2AJ73_9ARAC</name>